<protein>
    <submittedName>
        <fullName evidence="2">Unannotated protein</fullName>
    </submittedName>
</protein>
<dbReference type="FunFam" id="3.40.50.720:FF:000047">
    <property type="entry name" value="NADP-dependent L-serine/L-allo-threonine dehydrogenase"/>
    <property type="match status" value="1"/>
</dbReference>
<dbReference type="GO" id="GO:0016616">
    <property type="term" value="F:oxidoreductase activity, acting on the CH-OH group of donors, NAD or NADP as acceptor"/>
    <property type="evidence" value="ECO:0007669"/>
    <property type="project" value="UniProtKB-ARBA"/>
</dbReference>
<dbReference type="SUPFAM" id="SSF51735">
    <property type="entry name" value="NAD(P)-binding Rossmann-fold domains"/>
    <property type="match status" value="1"/>
</dbReference>
<gene>
    <name evidence="2" type="ORF">UFOPK2837_00555</name>
</gene>
<name>A0A6J6TV15_9ZZZZ</name>
<reference evidence="2" key="1">
    <citation type="submission" date="2020-05" db="EMBL/GenBank/DDBJ databases">
        <authorList>
            <person name="Chiriac C."/>
            <person name="Salcher M."/>
            <person name="Ghai R."/>
            <person name="Kavagutti S V."/>
        </authorList>
    </citation>
    <scope>NUCLEOTIDE SEQUENCE</scope>
</reference>
<dbReference type="PANTHER" id="PTHR43975">
    <property type="entry name" value="ZGC:101858"/>
    <property type="match status" value="1"/>
</dbReference>
<proteinExistence type="predicted"/>
<dbReference type="AlphaFoldDB" id="A0A6J6TV15"/>
<dbReference type="Gene3D" id="3.40.50.720">
    <property type="entry name" value="NAD(P)-binding Rossmann-like Domain"/>
    <property type="match status" value="1"/>
</dbReference>
<sequence length="254" mass="27457">MALKLDGSKVLITGATSGIGRETAKLLAQLGCVVAITGRRQERLDELETEIKDFGGKVFSFCGDLVDPTVVQNTVAGAADQLDGIDICINNAGLLLTGPFKDAPLEEFDRMLDINLRSLIHVAHAVTPHLINSARTNKNKISDLVNVASAAGRRAVKNSAVYNATKWGTIGFSDTLRMELAGESVRVSLIEPGSVTTEIQNNIRPEIRAIPRPEFSGYDKLESIDIAEAIAFMVTRERRVAISEMLVRPSAQVT</sequence>
<dbReference type="InterPro" id="IPR002347">
    <property type="entry name" value="SDR_fam"/>
</dbReference>
<evidence type="ECO:0000256" key="1">
    <source>
        <dbReference type="ARBA" id="ARBA00023002"/>
    </source>
</evidence>
<organism evidence="2">
    <name type="scientific">freshwater metagenome</name>
    <dbReference type="NCBI Taxonomy" id="449393"/>
    <lineage>
        <taxon>unclassified sequences</taxon>
        <taxon>metagenomes</taxon>
        <taxon>ecological metagenomes</taxon>
    </lineage>
</organism>
<dbReference type="EMBL" id="CAEZZF010000034">
    <property type="protein sequence ID" value="CAB4750283.1"/>
    <property type="molecule type" value="Genomic_DNA"/>
</dbReference>
<dbReference type="Pfam" id="PF00106">
    <property type="entry name" value="adh_short"/>
    <property type="match status" value="1"/>
</dbReference>
<dbReference type="PROSITE" id="PS00061">
    <property type="entry name" value="ADH_SHORT"/>
    <property type="match status" value="1"/>
</dbReference>
<dbReference type="PRINTS" id="PR00081">
    <property type="entry name" value="GDHRDH"/>
</dbReference>
<accession>A0A6J6TV15</accession>
<dbReference type="PRINTS" id="PR00080">
    <property type="entry name" value="SDRFAMILY"/>
</dbReference>
<keyword evidence="1" id="KW-0560">Oxidoreductase</keyword>
<dbReference type="InterPro" id="IPR020904">
    <property type="entry name" value="Sc_DH/Rdtase_CS"/>
</dbReference>
<dbReference type="InterPro" id="IPR036291">
    <property type="entry name" value="NAD(P)-bd_dom_sf"/>
</dbReference>
<dbReference type="PANTHER" id="PTHR43975:SF2">
    <property type="entry name" value="EG:BACR7A4.14 PROTEIN-RELATED"/>
    <property type="match status" value="1"/>
</dbReference>
<evidence type="ECO:0000313" key="2">
    <source>
        <dbReference type="EMBL" id="CAB4750283.1"/>
    </source>
</evidence>